<accession>A0A8H6MAB1</accession>
<evidence type="ECO:0000256" key="1">
    <source>
        <dbReference type="SAM" id="Coils"/>
    </source>
</evidence>
<evidence type="ECO:0008006" key="4">
    <source>
        <dbReference type="Google" id="ProtNLM"/>
    </source>
</evidence>
<evidence type="ECO:0000313" key="3">
    <source>
        <dbReference type="Proteomes" id="UP000521943"/>
    </source>
</evidence>
<dbReference type="SUPFAM" id="SSF52047">
    <property type="entry name" value="RNI-like"/>
    <property type="match status" value="1"/>
</dbReference>
<dbReference type="AlphaFoldDB" id="A0A8H6MAB1"/>
<feature type="coiled-coil region" evidence="1">
    <location>
        <begin position="615"/>
        <end position="695"/>
    </location>
</feature>
<keyword evidence="1" id="KW-0175">Coiled coil</keyword>
<sequence length="821" mass="93279">MKTPFSVYLDTNYVPSDLERSEIENLLRRSHIAITAVDNIIAKLRHCMKAHIPQVKLLPPVSGSLQEDLNERLQVLSCRREQLLRSTEQHEKLLTPMRAVPIDVLRIIFLHCLDDSYTSPKSPPLLLTYVCRSWRQVALETRELWTSPHIVYPNRRVYCWKLDPPQVSAHVQNIISLYLSRAGNHLLSLSIRDDSYSAGLESEEEAQSSAVFINTILASSTSWKRLALLHISMRVMKIFLNIPRSSTPNLEYVHIVPSIRDYPFSPFSPTDGLLSAPWIRGVRLVRLNMSQILALPIQWSNLTELDTAGLLICGQSALDLMQRCESLVRCCISFAKSDSIPRTDGVVTCTRLAYLKVSGCKQKDFDHAASFFSRLDLPTLESLSLDILLNGELLARITREYGPTLRQLCIRSSNITVEELVSALKSCPQLDTLELSREDTPTRSPFLDDALLSRLTPTVEPVPHTTYPLTRVNCICPRLRDISIYNLQNGSIGVVGGSIHDEAVFQFIKARREPVCPTALQNVRVIQARGLRDFDVIGRLRKERVDIKGHVYCSACIGNHSMSSDKLKFTARCPLATCQQDFNLFIPDINALPKKFRSFVNQPMRRIHLSSWQTEEDLRKERDQYKQIAETLRLSKTNLEDRVLNSDRQAERYRRKADRMKREHAEEKKNFEARIQLLEARLSETEDRLRKKDEGEAANIDDSPVLGKRRRTMVENDENVNDDLDTIMAHVSHANSIAGPSAYLPNTPMSMDIKGKGVPRDSSDTVMNLQTPKPLRVKHNTTPNASIPNGYRFAFRAPSTSLLALRGPRAKRDYSITAPRF</sequence>
<evidence type="ECO:0000313" key="2">
    <source>
        <dbReference type="EMBL" id="KAF6761793.1"/>
    </source>
</evidence>
<comment type="caution">
    <text evidence="2">The sequence shown here is derived from an EMBL/GenBank/DDBJ whole genome shotgun (WGS) entry which is preliminary data.</text>
</comment>
<dbReference type="Gene3D" id="3.80.10.10">
    <property type="entry name" value="Ribonuclease Inhibitor"/>
    <property type="match status" value="1"/>
</dbReference>
<keyword evidence="3" id="KW-1185">Reference proteome</keyword>
<proteinExistence type="predicted"/>
<organism evidence="2 3">
    <name type="scientific">Ephemerocybe angulata</name>
    <dbReference type="NCBI Taxonomy" id="980116"/>
    <lineage>
        <taxon>Eukaryota</taxon>
        <taxon>Fungi</taxon>
        <taxon>Dikarya</taxon>
        <taxon>Basidiomycota</taxon>
        <taxon>Agaricomycotina</taxon>
        <taxon>Agaricomycetes</taxon>
        <taxon>Agaricomycetidae</taxon>
        <taxon>Agaricales</taxon>
        <taxon>Agaricineae</taxon>
        <taxon>Psathyrellaceae</taxon>
        <taxon>Ephemerocybe</taxon>
    </lineage>
</organism>
<dbReference type="OrthoDB" id="2958343at2759"/>
<protein>
    <recommendedName>
        <fullName evidence="4">F-box domain-containing protein</fullName>
    </recommendedName>
</protein>
<gene>
    <name evidence="2" type="ORF">DFP72DRAFT_1061999</name>
</gene>
<reference evidence="2 3" key="1">
    <citation type="submission" date="2020-07" db="EMBL/GenBank/DDBJ databases">
        <title>Comparative genomics of pyrophilous fungi reveals a link between fire events and developmental genes.</title>
        <authorList>
            <consortium name="DOE Joint Genome Institute"/>
            <person name="Steindorff A.S."/>
            <person name="Carver A."/>
            <person name="Calhoun S."/>
            <person name="Stillman K."/>
            <person name="Liu H."/>
            <person name="Lipzen A."/>
            <person name="Pangilinan J."/>
            <person name="Labutti K."/>
            <person name="Bruns T.D."/>
            <person name="Grigoriev I.V."/>
        </authorList>
    </citation>
    <scope>NUCLEOTIDE SEQUENCE [LARGE SCALE GENOMIC DNA]</scope>
    <source>
        <strain evidence="2 3">CBS 144469</strain>
    </source>
</reference>
<dbReference type="EMBL" id="JACGCI010000009">
    <property type="protein sequence ID" value="KAF6761793.1"/>
    <property type="molecule type" value="Genomic_DNA"/>
</dbReference>
<dbReference type="Proteomes" id="UP000521943">
    <property type="component" value="Unassembled WGS sequence"/>
</dbReference>
<dbReference type="InterPro" id="IPR032675">
    <property type="entry name" value="LRR_dom_sf"/>
</dbReference>
<name>A0A8H6MAB1_9AGAR</name>